<dbReference type="PROSITE" id="PS51462">
    <property type="entry name" value="NUDIX"/>
    <property type="match status" value="1"/>
</dbReference>
<dbReference type="InterPro" id="IPR000086">
    <property type="entry name" value="NUDIX_hydrolase_dom"/>
</dbReference>
<organism evidence="10 11">
    <name type="scientific">Cohnella fermenti</name>
    <dbReference type="NCBI Taxonomy" id="2565925"/>
    <lineage>
        <taxon>Bacteria</taxon>
        <taxon>Bacillati</taxon>
        <taxon>Bacillota</taxon>
        <taxon>Bacilli</taxon>
        <taxon>Bacillales</taxon>
        <taxon>Paenibacillaceae</taxon>
        <taxon>Cohnella</taxon>
    </lineage>
</organism>
<dbReference type="HAMAP" id="MF_00114">
    <property type="entry name" value="DeoC_type1"/>
    <property type="match status" value="1"/>
</dbReference>
<dbReference type="GO" id="GO:0004139">
    <property type="term" value="F:deoxyribose-phosphate aldolase activity"/>
    <property type="evidence" value="ECO:0007669"/>
    <property type="project" value="UniProtKB-UniRule"/>
</dbReference>
<dbReference type="AlphaFoldDB" id="A0A4S4BFD4"/>
<dbReference type="Pfam" id="PF00293">
    <property type="entry name" value="NUDIX"/>
    <property type="match status" value="1"/>
</dbReference>
<dbReference type="SUPFAM" id="SSF51569">
    <property type="entry name" value="Aldolase"/>
    <property type="match status" value="1"/>
</dbReference>
<evidence type="ECO:0000313" key="11">
    <source>
        <dbReference type="Proteomes" id="UP000310636"/>
    </source>
</evidence>
<dbReference type="UniPathway" id="UPA00002">
    <property type="reaction ID" value="UER00468"/>
</dbReference>
<evidence type="ECO:0000256" key="7">
    <source>
        <dbReference type="ARBA" id="ARBA00056337"/>
    </source>
</evidence>
<dbReference type="SMART" id="SM01133">
    <property type="entry name" value="DeoC"/>
    <property type="match status" value="1"/>
</dbReference>
<keyword evidence="11" id="KW-1185">Reference proteome</keyword>
<dbReference type="OrthoDB" id="9778711at2"/>
<accession>A0A4S4BFD4</accession>
<dbReference type="GO" id="GO:0016052">
    <property type="term" value="P:carbohydrate catabolic process"/>
    <property type="evidence" value="ECO:0007669"/>
    <property type="project" value="TreeGrafter"/>
</dbReference>
<evidence type="ECO:0000313" key="10">
    <source>
        <dbReference type="EMBL" id="THF72766.1"/>
    </source>
</evidence>
<dbReference type="PANTHER" id="PTHR10889:SF1">
    <property type="entry name" value="DEOXYRIBOSE-PHOSPHATE ALDOLASE"/>
    <property type="match status" value="1"/>
</dbReference>
<evidence type="ECO:0000256" key="1">
    <source>
        <dbReference type="ARBA" id="ARBA00010936"/>
    </source>
</evidence>
<dbReference type="Gene3D" id="3.90.79.10">
    <property type="entry name" value="Nucleoside Triphosphate Pyrophosphohydrolase"/>
    <property type="match status" value="1"/>
</dbReference>
<dbReference type="PROSITE" id="PS00893">
    <property type="entry name" value="NUDIX_BOX"/>
    <property type="match status" value="1"/>
</dbReference>
<gene>
    <name evidence="8 10" type="primary">deoC</name>
    <name evidence="10" type="ORF">E6C55_31915</name>
</gene>
<protein>
    <recommendedName>
        <fullName evidence="8">Deoxyribose-phosphate aldolase</fullName>
        <shortName evidence="8">DERA</shortName>
        <ecNumber evidence="8">4.1.2.4</ecNumber>
    </recommendedName>
    <alternativeName>
        <fullName evidence="8">2-deoxy-D-ribose 5-phosphate aldolase</fullName>
    </alternativeName>
    <alternativeName>
        <fullName evidence="8">Phosphodeoxyriboaldolase</fullName>
        <shortName evidence="8">Deoxyriboaldolase</shortName>
    </alternativeName>
</protein>
<dbReference type="Proteomes" id="UP000310636">
    <property type="component" value="Unassembled WGS sequence"/>
</dbReference>
<feature type="active site" description="Proton donor/acceptor" evidence="8">
    <location>
        <position position="248"/>
    </location>
</feature>
<dbReference type="NCBIfam" id="TIGR00126">
    <property type="entry name" value="deoC"/>
    <property type="match status" value="1"/>
</dbReference>
<dbReference type="Gene3D" id="3.20.20.70">
    <property type="entry name" value="Aldolase class I"/>
    <property type="match status" value="1"/>
</dbReference>
<dbReference type="SUPFAM" id="SSF55811">
    <property type="entry name" value="Nudix"/>
    <property type="match status" value="1"/>
</dbReference>
<feature type="domain" description="Nudix hydrolase" evidence="9">
    <location>
        <begin position="1"/>
        <end position="132"/>
    </location>
</feature>
<evidence type="ECO:0000259" key="9">
    <source>
        <dbReference type="PROSITE" id="PS51462"/>
    </source>
</evidence>
<dbReference type="GO" id="GO:0005737">
    <property type="term" value="C:cytoplasm"/>
    <property type="evidence" value="ECO:0007669"/>
    <property type="project" value="UniProtKB-SubCell"/>
</dbReference>
<feature type="active site" description="Proton donor/acceptor" evidence="8">
    <location>
        <position position="340"/>
    </location>
</feature>
<evidence type="ECO:0000256" key="2">
    <source>
        <dbReference type="ARBA" id="ARBA00022490"/>
    </source>
</evidence>
<sequence>MKEISAGGIVYRKQDGRLEIQLIRDRFGKIALAKGKLEAGETESQAALREVEEETGIRGAIVAPLSVIRYEYESSERVTVQKEVHYYLVEAGEGSLKAQTEEISGAYWFDPAESWRLQLSEGYETNDEVLRQALKQLGYAAAARLRPEREGRFPLWLPGMPIAPFIDHTLLKAEAVSADYRRLCEEAYAHGFHSVCVGGRWVRQCREQLGGTNVKVCGVVGFPLGSGATRAKAFEAAAAVEDGAAEIDMVLAIGRLLEGDCASVERDITAVVQAVQGGALVKVILETGMLTDERKVEACRIAEAAGADYVKTSTGFGPGGATEEDVVLLRASVSPRLGVKASAGIRDEAKARKLLLAGASRLGTSSGVAIVAGHRHNGIDEP</sequence>
<dbReference type="EMBL" id="SSOB01000071">
    <property type="protein sequence ID" value="THF72766.1"/>
    <property type="molecule type" value="Genomic_DNA"/>
</dbReference>
<dbReference type="GO" id="GO:0006018">
    <property type="term" value="P:2-deoxyribose 1-phosphate catabolic process"/>
    <property type="evidence" value="ECO:0007669"/>
    <property type="project" value="UniProtKB-UniRule"/>
</dbReference>
<dbReference type="GO" id="GO:0009264">
    <property type="term" value="P:deoxyribonucleotide catabolic process"/>
    <property type="evidence" value="ECO:0007669"/>
    <property type="project" value="UniProtKB-UniRule"/>
</dbReference>
<dbReference type="FunFam" id="3.20.20.70:FF:000044">
    <property type="entry name" value="Deoxyribose-phosphate aldolase"/>
    <property type="match status" value="1"/>
</dbReference>
<evidence type="ECO:0000256" key="4">
    <source>
        <dbReference type="ARBA" id="ARBA00023239"/>
    </source>
</evidence>
<dbReference type="InterPro" id="IPR002915">
    <property type="entry name" value="DeoC/FbaB/LacD_aldolase"/>
</dbReference>
<comment type="function">
    <text evidence="7 8">Catalyzes a reversible aldol reaction between acetaldehyde and D-glyceraldehyde 3-phosphate to generate 2-deoxy-D-ribose 5-phosphate.</text>
</comment>
<comment type="subcellular location">
    <subcellularLocation>
        <location evidence="8">Cytoplasm</location>
    </subcellularLocation>
</comment>
<evidence type="ECO:0000256" key="3">
    <source>
        <dbReference type="ARBA" id="ARBA00022801"/>
    </source>
</evidence>
<evidence type="ECO:0000256" key="6">
    <source>
        <dbReference type="ARBA" id="ARBA00048791"/>
    </source>
</evidence>
<feature type="active site" description="Schiff-base intermediate with acetaldehyde" evidence="8">
    <location>
        <position position="311"/>
    </location>
</feature>
<keyword evidence="2 8" id="KW-0963">Cytoplasm</keyword>
<dbReference type="GO" id="GO:0016787">
    <property type="term" value="F:hydrolase activity"/>
    <property type="evidence" value="ECO:0007669"/>
    <property type="project" value="UniProtKB-KW"/>
</dbReference>
<comment type="similarity">
    <text evidence="1 8">Belongs to the DeoC/FbaB aldolase family. DeoC type 1 subfamily.</text>
</comment>
<keyword evidence="5 8" id="KW-0704">Schiff base</keyword>
<comment type="caution">
    <text evidence="10">The sequence shown here is derived from an EMBL/GenBank/DDBJ whole genome shotgun (WGS) entry which is preliminary data.</text>
</comment>
<dbReference type="InterPro" id="IPR011343">
    <property type="entry name" value="DeoC"/>
</dbReference>
<comment type="pathway">
    <text evidence="8">Carbohydrate degradation; 2-deoxy-D-ribose 1-phosphate degradation; D-glyceraldehyde 3-phosphate and acetaldehyde from 2-deoxy-alpha-D-ribose 1-phosphate: step 2/2.</text>
</comment>
<reference evidence="10 11" key="1">
    <citation type="submission" date="2019-04" db="EMBL/GenBank/DDBJ databases">
        <title>Cohnella sp. nov. isolated from preserved vegetables.</title>
        <authorList>
            <person name="Lin S.-Y."/>
            <person name="Hung M.-H."/>
            <person name="Young C.-C."/>
        </authorList>
    </citation>
    <scope>NUCLEOTIDE SEQUENCE [LARGE SCALE GENOMIC DNA]</scope>
    <source>
        <strain evidence="10 11">CC-MHH1044</strain>
    </source>
</reference>
<dbReference type="InterPro" id="IPR013785">
    <property type="entry name" value="Aldolase_TIM"/>
</dbReference>
<dbReference type="CDD" id="cd00959">
    <property type="entry name" value="DeoC"/>
    <property type="match status" value="1"/>
</dbReference>
<dbReference type="InterPro" id="IPR020084">
    <property type="entry name" value="NUDIX_hydrolase_CS"/>
</dbReference>
<comment type="catalytic activity">
    <reaction evidence="6 8">
        <text>2-deoxy-D-ribose 5-phosphate = D-glyceraldehyde 3-phosphate + acetaldehyde</text>
        <dbReference type="Rhea" id="RHEA:12821"/>
        <dbReference type="ChEBI" id="CHEBI:15343"/>
        <dbReference type="ChEBI" id="CHEBI:59776"/>
        <dbReference type="ChEBI" id="CHEBI:62877"/>
        <dbReference type="EC" id="4.1.2.4"/>
    </reaction>
</comment>
<dbReference type="InterPro" id="IPR028581">
    <property type="entry name" value="DeoC_typeI"/>
</dbReference>
<keyword evidence="3" id="KW-0378">Hydrolase</keyword>
<dbReference type="RefSeq" id="WP_136373898.1">
    <property type="nucleotide sequence ID" value="NZ_SSOB01000071.1"/>
</dbReference>
<proteinExistence type="inferred from homology"/>
<name>A0A4S4BFD4_9BACL</name>
<dbReference type="CDD" id="cd03673">
    <property type="entry name" value="NUDIX_Ap6A_hydrolase"/>
    <property type="match status" value="1"/>
</dbReference>
<dbReference type="Pfam" id="PF01791">
    <property type="entry name" value="DeoC"/>
    <property type="match status" value="1"/>
</dbReference>
<dbReference type="EC" id="4.1.2.4" evidence="8"/>
<dbReference type="InterPro" id="IPR015797">
    <property type="entry name" value="NUDIX_hydrolase-like_dom_sf"/>
</dbReference>
<keyword evidence="4 8" id="KW-0456">Lyase</keyword>
<evidence type="ECO:0000256" key="5">
    <source>
        <dbReference type="ARBA" id="ARBA00023270"/>
    </source>
</evidence>
<evidence type="ECO:0000256" key="8">
    <source>
        <dbReference type="HAMAP-Rule" id="MF_00114"/>
    </source>
</evidence>
<dbReference type="PANTHER" id="PTHR10889">
    <property type="entry name" value="DEOXYRIBOSE-PHOSPHATE ALDOLASE"/>
    <property type="match status" value="1"/>
</dbReference>